<dbReference type="InterPro" id="IPR059206">
    <property type="entry name" value="Sll1717-like"/>
</dbReference>
<name>A0A0E3GS58_CLOSL</name>
<evidence type="ECO:0008006" key="3">
    <source>
        <dbReference type="Google" id="ProtNLM"/>
    </source>
</evidence>
<reference evidence="1 2" key="1">
    <citation type="journal article" date="2015" name="J. Biotechnol.">
        <title>Complete genome sequence of a malodorant-producing acetogen, Clostridium scatologenes ATCC 25775(T).</title>
        <authorList>
            <person name="Zhu Z."/>
            <person name="Guo T."/>
            <person name="Zheng H."/>
            <person name="Song T."/>
            <person name="Ouyang P."/>
            <person name="Xie J."/>
        </authorList>
    </citation>
    <scope>NUCLEOTIDE SEQUENCE [LARGE SCALE GENOMIC DNA]</scope>
    <source>
        <strain evidence="1 2">ATCC 25775</strain>
    </source>
</reference>
<protein>
    <recommendedName>
        <fullName evidence="3">KAP NTPase domain-containing protein</fullName>
    </recommendedName>
</protein>
<dbReference type="RefSeq" id="WP_029159357.1">
    <property type="nucleotide sequence ID" value="NZ_CP009933.1"/>
</dbReference>
<dbReference type="KEGG" id="csq:CSCA_4371"/>
<dbReference type="NCBIfam" id="NF047389">
    <property type="entry name" value="ATPase_Sll1717"/>
    <property type="match status" value="1"/>
</dbReference>
<sequence length="484" mass="56456">MKLEDYQFGFADAAKEYTLIPEIFEKAFYDPKGIVDKLINKWAFMLVGRKGVGKSAFSAKIQSLSQAEANGLFSYQMQLNDFEFSTFAKTSVDNDVIGTQKYKNSWEFILTLTIYKIIYNNLKINEINTFNEMVELLKDLGFPININYKRNITTLSKLKVGVNVGAFDIALENKFGIKPRSFLERISILNEKMLNVLTEICFNDRKIIILIDGVDDILRFKKNQLEILSSLIRSVDYLNDKFIKNKLPIKIILFIREDIICSVTDPDINKIKRDGSIVLSWCNRLDDLKSIVKLRFKLSGIQEDNLESWWESIFPRRIRYRDSWTFMLEHTLYKPRDVLQFLKCCQENYPEKETLTFSEMQSALKIYSRDYFIEEMKNEITGFVNDELINILPSVFGKIGKKSFNYIELKVIINNQPLSRQYDDSDVKSLLQLLFESGYMGQIIKTGKGKESVIFKYRNITASIDYEQKFIIHRGLHRGLGVRL</sequence>
<dbReference type="HOGENOM" id="CLU_035897_1_0_9"/>
<accession>A0A0E3GS58</accession>
<evidence type="ECO:0000313" key="1">
    <source>
        <dbReference type="EMBL" id="AKA71496.1"/>
    </source>
</evidence>
<organism evidence="1 2">
    <name type="scientific">Clostridium scatologenes</name>
    <dbReference type="NCBI Taxonomy" id="1548"/>
    <lineage>
        <taxon>Bacteria</taxon>
        <taxon>Bacillati</taxon>
        <taxon>Bacillota</taxon>
        <taxon>Clostridia</taxon>
        <taxon>Eubacteriales</taxon>
        <taxon>Clostridiaceae</taxon>
        <taxon>Clostridium</taxon>
    </lineage>
</organism>
<evidence type="ECO:0000313" key="2">
    <source>
        <dbReference type="Proteomes" id="UP000033115"/>
    </source>
</evidence>
<gene>
    <name evidence="1" type="ORF">CSCA_4371</name>
</gene>
<dbReference type="Proteomes" id="UP000033115">
    <property type="component" value="Chromosome"/>
</dbReference>
<dbReference type="EMBL" id="CP009933">
    <property type="protein sequence ID" value="AKA71496.1"/>
    <property type="molecule type" value="Genomic_DNA"/>
</dbReference>
<dbReference type="AlphaFoldDB" id="A0A0E3GS58"/>
<proteinExistence type="predicted"/>
<keyword evidence="2" id="KW-1185">Reference proteome</keyword>